<sequence>MLFARLCKLAGGCQFFRRNLRFADDLLDPLELLGQSELLDRDRRSVVQKRRALIRRFAVGGWVVWPANDPNSREREDV</sequence>
<evidence type="ECO:0000313" key="2">
    <source>
        <dbReference type="Proteomes" id="UP000316213"/>
    </source>
</evidence>
<comment type="caution">
    <text evidence="1">The sequence shown here is derived from an EMBL/GenBank/DDBJ whole genome shotgun (WGS) entry which is preliminary data.</text>
</comment>
<protein>
    <submittedName>
        <fullName evidence="1">Uncharacterized protein</fullName>
    </submittedName>
</protein>
<gene>
    <name evidence="1" type="ORF">Pla100_51900</name>
</gene>
<dbReference type="AlphaFoldDB" id="A0A5C5ZUY7"/>
<reference evidence="1 2" key="1">
    <citation type="submission" date="2019-02" db="EMBL/GenBank/DDBJ databases">
        <title>Deep-cultivation of Planctomycetes and their phenomic and genomic characterization uncovers novel biology.</title>
        <authorList>
            <person name="Wiegand S."/>
            <person name="Jogler M."/>
            <person name="Boedeker C."/>
            <person name="Pinto D."/>
            <person name="Vollmers J."/>
            <person name="Rivas-Marin E."/>
            <person name="Kohn T."/>
            <person name="Peeters S.H."/>
            <person name="Heuer A."/>
            <person name="Rast P."/>
            <person name="Oberbeckmann S."/>
            <person name="Bunk B."/>
            <person name="Jeske O."/>
            <person name="Meyerdierks A."/>
            <person name="Storesund J.E."/>
            <person name="Kallscheuer N."/>
            <person name="Luecker S."/>
            <person name="Lage O.M."/>
            <person name="Pohl T."/>
            <person name="Merkel B.J."/>
            <person name="Hornburger P."/>
            <person name="Mueller R.-W."/>
            <person name="Bruemmer F."/>
            <person name="Labrenz M."/>
            <person name="Spormann A.M."/>
            <person name="Op Den Camp H."/>
            <person name="Overmann J."/>
            <person name="Amann R."/>
            <person name="Jetten M.S.M."/>
            <person name="Mascher T."/>
            <person name="Medema M.H."/>
            <person name="Devos D.P."/>
            <person name="Kaster A.-K."/>
            <person name="Ovreas L."/>
            <person name="Rohde M."/>
            <person name="Galperin M.Y."/>
            <person name="Jogler C."/>
        </authorList>
    </citation>
    <scope>NUCLEOTIDE SEQUENCE [LARGE SCALE GENOMIC DNA]</scope>
    <source>
        <strain evidence="1 2">Pla100</strain>
    </source>
</reference>
<evidence type="ECO:0000313" key="1">
    <source>
        <dbReference type="EMBL" id="TWT91342.1"/>
    </source>
</evidence>
<organism evidence="1 2">
    <name type="scientific">Neorhodopirellula pilleata</name>
    <dbReference type="NCBI Taxonomy" id="2714738"/>
    <lineage>
        <taxon>Bacteria</taxon>
        <taxon>Pseudomonadati</taxon>
        <taxon>Planctomycetota</taxon>
        <taxon>Planctomycetia</taxon>
        <taxon>Pirellulales</taxon>
        <taxon>Pirellulaceae</taxon>
        <taxon>Neorhodopirellula</taxon>
    </lineage>
</organism>
<dbReference type="EMBL" id="SJPM01000015">
    <property type="protein sequence ID" value="TWT91342.1"/>
    <property type="molecule type" value="Genomic_DNA"/>
</dbReference>
<accession>A0A5C5ZUY7</accession>
<proteinExistence type="predicted"/>
<name>A0A5C5ZUY7_9BACT</name>
<dbReference type="Proteomes" id="UP000316213">
    <property type="component" value="Unassembled WGS sequence"/>
</dbReference>
<keyword evidence="2" id="KW-1185">Reference proteome</keyword>